<dbReference type="Proteomes" id="UP001165960">
    <property type="component" value="Unassembled WGS sequence"/>
</dbReference>
<evidence type="ECO:0000313" key="1">
    <source>
        <dbReference type="EMBL" id="KAJ9063250.1"/>
    </source>
</evidence>
<accession>A0ACC2SLM7</accession>
<keyword evidence="2" id="KW-1185">Reference proteome</keyword>
<proteinExistence type="predicted"/>
<dbReference type="EMBL" id="QTSX02004975">
    <property type="protein sequence ID" value="KAJ9063250.1"/>
    <property type="molecule type" value="Genomic_DNA"/>
</dbReference>
<organism evidence="1 2">
    <name type="scientific">Entomophthora muscae</name>
    <dbReference type="NCBI Taxonomy" id="34485"/>
    <lineage>
        <taxon>Eukaryota</taxon>
        <taxon>Fungi</taxon>
        <taxon>Fungi incertae sedis</taxon>
        <taxon>Zoopagomycota</taxon>
        <taxon>Entomophthoromycotina</taxon>
        <taxon>Entomophthoromycetes</taxon>
        <taxon>Entomophthorales</taxon>
        <taxon>Entomophthoraceae</taxon>
        <taxon>Entomophthora</taxon>
    </lineage>
</organism>
<gene>
    <name evidence="1" type="ORF">DSO57_1002154</name>
</gene>
<sequence length="64" mass="7221">MDLDAIPKRYLTDKEELNKDLLHQVLAVNAVTGRQVIRTKALSLREAIETVTIPYSEQLSHTSS</sequence>
<protein>
    <submittedName>
        <fullName evidence="1">Uncharacterized protein</fullName>
    </submittedName>
</protein>
<name>A0ACC2SLM7_9FUNG</name>
<comment type="caution">
    <text evidence="1">The sequence shown here is derived from an EMBL/GenBank/DDBJ whole genome shotgun (WGS) entry which is preliminary data.</text>
</comment>
<reference evidence="1" key="1">
    <citation type="submission" date="2022-04" db="EMBL/GenBank/DDBJ databases">
        <title>Genome of the entomopathogenic fungus Entomophthora muscae.</title>
        <authorList>
            <person name="Elya C."/>
            <person name="Lovett B.R."/>
            <person name="Lee E."/>
            <person name="Macias A.M."/>
            <person name="Hajek A.E."/>
            <person name="De Bivort B.L."/>
            <person name="Kasson M.T."/>
            <person name="De Fine Licht H.H."/>
            <person name="Stajich J.E."/>
        </authorList>
    </citation>
    <scope>NUCLEOTIDE SEQUENCE</scope>
    <source>
        <strain evidence="1">Berkeley</strain>
    </source>
</reference>
<evidence type="ECO:0000313" key="2">
    <source>
        <dbReference type="Proteomes" id="UP001165960"/>
    </source>
</evidence>